<keyword evidence="1" id="KW-0812">Transmembrane</keyword>
<reference evidence="2 3" key="1">
    <citation type="submission" date="2020-08" db="EMBL/GenBank/DDBJ databases">
        <title>Genomic Encyclopedia of Type Strains, Phase III (KMG-III): the genomes of soil and plant-associated and newly described type strains.</title>
        <authorList>
            <person name="Whitman W."/>
        </authorList>
    </citation>
    <scope>NUCLEOTIDE SEQUENCE [LARGE SCALE GENOMIC DNA]</scope>
    <source>
        <strain evidence="2 3">CECT 7744</strain>
    </source>
</reference>
<dbReference type="RefSeq" id="WP_183384843.1">
    <property type="nucleotide sequence ID" value="NZ_JACHXR010000012.1"/>
</dbReference>
<feature type="transmembrane region" description="Helical" evidence="1">
    <location>
        <begin position="29"/>
        <end position="47"/>
    </location>
</feature>
<proteinExistence type="predicted"/>
<comment type="caution">
    <text evidence="2">The sequence shown here is derived from an EMBL/GenBank/DDBJ whole genome shotgun (WGS) entry which is preliminary data.</text>
</comment>
<dbReference type="EMBL" id="JACHXR010000012">
    <property type="protein sequence ID" value="MBB3232398.1"/>
    <property type="molecule type" value="Genomic_DNA"/>
</dbReference>
<keyword evidence="1" id="KW-0472">Membrane</keyword>
<name>A0A7W5EVW8_9GAMM</name>
<accession>A0A7W5EVW8</accession>
<evidence type="ECO:0000256" key="1">
    <source>
        <dbReference type="SAM" id="Phobius"/>
    </source>
</evidence>
<dbReference type="Proteomes" id="UP000518892">
    <property type="component" value="Unassembled WGS sequence"/>
</dbReference>
<organism evidence="2 3">
    <name type="scientific">Halomonas stenophila</name>
    <dbReference type="NCBI Taxonomy" id="795312"/>
    <lineage>
        <taxon>Bacteria</taxon>
        <taxon>Pseudomonadati</taxon>
        <taxon>Pseudomonadota</taxon>
        <taxon>Gammaproteobacteria</taxon>
        <taxon>Oceanospirillales</taxon>
        <taxon>Halomonadaceae</taxon>
        <taxon>Halomonas</taxon>
    </lineage>
</organism>
<protein>
    <submittedName>
        <fullName evidence="2">Uncharacterized protein</fullName>
    </submittedName>
</protein>
<keyword evidence="1" id="KW-1133">Transmembrane helix</keyword>
<sequence length="84" mass="9043">MRTLLIIALGVAAVLLLLRYCPVARRAPAMVGFSLVWLAVCAWNLSVGLSHGHALGEELLVHAVLFGVPVALGWWRVRWGDAAA</sequence>
<feature type="transmembrane region" description="Helical" evidence="1">
    <location>
        <begin position="59"/>
        <end position="77"/>
    </location>
</feature>
<evidence type="ECO:0000313" key="2">
    <source>
        <dbReference type="EMBL" id="MBB3232398.1"/>
    </source>
</evidence>
<keyword evidence="3" id="KW-1185">Reference proteome</keyword>
<gene>
    <name evidence="2" type="ORF">FHR97_003266</name>
</gene>
<dbReference type="AlphaFoldDB" id="A0A7W5EVW8"/>
<evidence type="ECO:0000313" key="3">
    <source>
        <dbReference type="Proteomes" id="UP000518892"/>
    </source>
</evidence>